<dbReference type="OrthoDB" id="5242236at2"/>
<evidence type="ECO:0000256" key="6">
    <source>
        <dbReference type="SAM" id="Phobius"/>
    </source>
</evidence>
<dbReference type="InterPro" id="IPR032694">
    <property type="entry name" value="CopC/D"/>
</dbReference>
<evidence type="ECO:0000256" key="3">
    <source>
        <dbReference type="ARBA" id="ARBA00022729"/>
    </source>
</evidence>
<dbReference type="Proteomes" id="UP000248627">
    <property type="component" value="Unassembled WGS sequence"/>
</dbReference>
<dbReference type="PANTHER" id="PTHR34820:SF4">
    <property type="entry name" value="INNER MEMBRANE PROTEIN YEBZ"/>
    <property type="match status" value="1"/>
</dbReference>
<keyword evidence="2" id="KW-0479">Metal-binding</keyword>
<comment type="subcellular location">
    <subcellularLocation>
        <location evidence="1">Cell envelope</location>
    </subcellularLocation>
</comment>
<dbReference type="InterPro" id="IPR006311">
    <property type="entry name" value="TAT_signal"/>
</dbReference>
<evidence type="ECO:0000256" key="4">
    <source>
        <dbReference type="ARBA" id="ARBA00023008"/>
    </source>
</evidence>
<evidence type="ECO:0000256" key="1">
    <source>
        <dbReference type="ARBA" id="ARBA00004196"/>
    </source>
</evidence>
<dbReference type="PANTHER" id="PTHR34820">
    <property type="entry name" value="INNER MEMBRANE PROTEIN YEBZ"/>
    <property type="match status" value="1"/>
</dbReference>
<dbReference type="EMBL" id="POTX01000083">
    <property type="protein sequence ID" value="PZF96040.1"/>
    <property type="molecule type" value="Genomic_DNA"/>
</dbReference>
<accession>A0A2W2CE33</accession>
<dbReference type="InterPro" id="IPR014756">
    <property type="entry name" value="Ig_E-set"/>
</dbReference>
<keyword evidence="3 7" id="KW-0732">Signal</keyword>
<keyword evidence="4" id="KW-0186">Copper</keyword>
<proteinExistence type="predicted"/>
<sequence length="204" mass="20771">MLRHLRRPFATGLAATLAVAALLVAPASPAYAHNALRKATPTQDAELESAPTKITLEFMQKLNPQFTTITLSDADKQQVDVSEPEISGTKGTVAIDVPLANGVYTVAYRVVSVDGHPVQGSYKFTVADPTATASPSPSPSPEPSEPAETTPAAPTSAAAASPAASNSSTTSSVLIGLGAGLALVGLVVGVLLFRRRRGGAGTPS</sequence>
<evidence type="ECO:0000256" key="5">
    <source>
        <dbReference type="SAM" id="MobiDB-lite"/>
    </source>
</evidence>
<dbReference type="Gene3D" id="2.60.40.1220">
    <property type="match status" value="1"/>
</dbReference>
<dbReference type="RefSeq" id="WP_111243794.1">
    <property type="nucleotide sequence ID" value="NZ_AP023358.1"/>
</dbReference>
<dbReference type="GO" id="GO:0042597">
    <property type="term" value="C:periplasmic space"/>
    <property type="evidence" value="ECO:0007669"/>
    <property type="project" value="InterPro"/>
</dbReference>
<reference evidence="8 9" key="1">
    <citation type="submission" date="2018-01" db="EMBL/GenBank/DDBJ databases">
        <title>Draft genome sequence of Jishengella endophytica.</title>
        <authorList>
            <person name="Sahin N."/>
            <person name="Ay H."/>
            <person name="Saygin H."/>
        </authorList>
    </citation>
    <scope>NUCLEOTIDE SEQUENCE [LARGE SCALE GENOMIC DNA]</scope>
    <source>
        <strain evidence="8 9">DSM 45430</strain>
    </source>
</reference>
<keyword evidence="6" id="KW-0812">Transmembrane</keyword>
<protein>
    <submittedName>
        <fullName evidence="8">Copper resistance protein CopC</fullName>
    </submittedName>
</protein>
<keyword evidence="9" id="KW-1185">Reference proteome</keyword>
<feature type="transmembrane region" description="Helical" evidence="6">
    <location>
        <begin position="173"/>
        <end position="193"/>
    </location>
</feature>
<feature type="compositionally biased region" description="Low complexity" evidence="5">
    <location>
        <begin position="146"/>
        <end position="166"/>
    </location>
</feature>
<dbReference type="SUPFAM" id="SSF81296">
    <property type="entry name" value="E set domains"/>
    <property type="match status" value="1"/>
</dbReference>
<organism evidence="8 9">
    <name type="scientific">Micromonospora endophytica</name>
    <dbReference type="NCBI Taxonomy" id="515350"/>
    <lineage>
        <taxon>Bacteria</taxon>
        <taxon>Bacillati</taxon>
        <taxon>Actinomycetota</taxon>
        <taxon>Actinomycetes</taxon>
        <taxon>Micromonosporales</taxon>
        <taxon>Micromonosporaceae</taxon>
        <taxon>Micromonospora</taxon>
    </lineage>
</organism>
<evidence type="ECO:0000256" key="7">
    <source>
        <dbReference type="SAM" id="SignalP"/>
    </source>
</evidence>
<dbReference type="InterPro" id="IPR014755">
    <property type="entry name" value="Cu-Rt/internalin_Ig-like"/>
</dbReference>
<keyword evidence="6" id="KW-1133">Transmembrane helix</keyword>
<dbReference type="GO" id="GO:0006825">
    <property type="term" value="P:copper ion transport"/>
    <property type="evidence" value="ECO:0007669"/>
    <property type="project" value="InterPro"/>
</dbReference>
<evidence type="ECO:0000256" key="2">
    <source>
        <dbReference type="ARBA" id="ARBA00022723"/>
    </source>
</evidence>
<feature type="region of interest" description="Disordered" evidence="5">
    <location>
        <begin position="128"/>
        <end position="166"/>
    </location>
</feature>
<feature type="chain" id="PRO_5043343856" evidence="7">
    <location>
        <begin position="33"/>
        <end position="204"/>
    </location>
</feature>
<dbReference type="PROSITE" id="PS51318">
    <property type="entry name" value="TAT"/>
    <property type="match status" value="1"/>
</dbReference>
<dbReference type="InterPro" id="IPR007348">
    <property type="entry name" value="CopC_dom"/>
</dbReference>
<dbReference type="GO" id="GO:0030313">
    <property type="term" value="C:cell envelope"/>
    <property type="evidence" value="ECO:0007669"/>
    <property type="project" value="UniProtKB-SubCell"/>
</dbReference>
<gene>
    <name evidence="8" type="ORF">C1I93_14390</name>
</gene>
<dbReference type="AlphaFoldDB" id="A0A2W2CE33"/>
<comment type="caution">
    <text evidence="8">The sequence shown here is derived from an EMBL/GenBank/DDBJ whole genome shotgun (WGS) entry which is preliminary data.</text>
</comment>
<evidence type="ECO:0000313" key="8">
    <source>
        <dbReference type="EMBL" id="PZF96040.1"/>
    </source>
</evidence>
<feature type="signal peptide" evidence="7">
    <location>
        <begin position="1"/>
        <end position="32"/>
    </location>
</feature>
<dbReference type="GO" id="GO:0005886">
    <property type="term" value="C:plasma membrane"/>
    <property type="evidence" value="ECO:0007669"/>
    <property type="project" value="TreeGrafter"/>
</dbReference>
<name>A0A2W2CE33_9ACTN</name>
<dbReference type="GO" id="GO:0046688">
    <property type="term" value="P:response to copper ion"/>
    <property type="evidence" value="ECO:0007669"/>
    <property type="project" value="InterPro"/>
</dbReference>
<dbReference type="Pfam" id="PF04234">
    <property type="entry name" value="CopC"/>
    <property type="match status" value="1"/>
</dbReference>
<keyword evidence="6" id="KW-0472">Membrane</keyword>
<evidence type="ECO:0000313" key="9">
    <source>
        <dbReference type="Proteomes" id="UP000248627"/>
    </source>
</evidence>
<dbReference type="GO" id="GO:0005507">
    <property type="term" value="F:copper ion binding"/>
    <property type="evidence" value="ECO:0007669"/>
    <property type="project" value="InterPro"/>
</dbReference>